<organism evidence="1 2">
    <name type="scientific">Muribacter muris</name>
    <dbReference type="NCBI Taxonomy" id="67855"/>
    <lineage>
        <taxon>Bacteria</taxon>
        <taxon>Pseudomonadati</taxon>
        <taxon>Pseudomonadota</taxon>
        <taxon>Gammaproteobacteria</taxon>
        <taxon>Pasteurellales</taxon>
        <taxon>Pasteurellaceae</taxon>
        <taxon>Muribacter</taxon>
    </lineage>
</organism>
<name>A0A0J5S4P0_9PAST</name>
<protein>
    <submittedName>
        <fullName evidence="1">Uncharacterized protein</fullName>
    </submittedName>
</protein>
<sequence length="62" mass="7159">MNSKKPFASAQMQAVFFQTKFAKEIKPSNIGSTKYLKKCVKYAEFIVKPINSSVPQFFMYLE</sequence>
<dbReference type="AlphaFoldDB" id="A0A0J5S4P0"/>
<dbReference type="EMBL" id="JWIZ01000023">
    <property type="protein sequence ID" value="KMK51747.1"/>
    <property type="molecule type" value="Genomic_DNA"/>
</dbReference>
<comment type="caution">
    <text evidence="1">The sequence shown here is derived from an EMBL/GenBank/DDBJ whole genome shotgun (WGS) entry which is preliminary data.</text>
</comment>
<reference evidence="1 2" key="1">
    <citation type="submission" date="2014-12" db="EMBL/GenBank/DDBJ databases">
        <title>Reclassification of Actinobacillus muris as Muribacter muris.</title>
        <authorList>
            <person name="Christensen H."/>
            <person name="Nicklas W."/>
            <person name="Bisgaard M."/>
        </authorList>
    </citation>
    <scope>NUCLEOTIDE SEQUENCE [LARGE SCALE GENOMIC DNA]</scope>
    <source>
        <strain evidence="1 2">Ackerman80-443D</strain>
    </source>
</reference>
<accession>A0A0J5S4P0</accession>
<dbReference type="STRING" id="67855.RO21_04215"/>
<keyword evidence="2" id="KW-1185">Reference proteome</keyword>
<evidence type="ECO:0000313" key="1">
    <source>
        <dbReference type="EMBL" id="KMK51747.1"/>
    </source>
</evidence>
<dbReference type="Proteomes" id="UP000036270">
    <property type="component" value="Unassembled WGS sequence"/>
</dbReference>
<proteinExistence type="predicted"/>
<evidence type="ECO:0000313" key="2">
    <source>
        <dbReference type="Proteomes" id="UP000036270"/>
    </source>
</evidence>
<gene>
    <name evidence="1" type="ORF">RO21_04215</name>
</gene>